<keyword evidence="1" id="KW-0472">Membrane</keyword>
<feature type="transmembrane region" description="Helical" evidence="1">
    <location>
        <begin position="34"/>
        <end position="52"/>
    </location>
</feature>
<dbReference type="RefSeq" id="WP_380713917.1">
    <property type="nucleotide sequence ID" value="NZ_JBHUML010000005.1"/>
</dbReference>
<dbReference type="Proteomes" id="UP001597520">
    <property type="component" value="Unassembled WGS sequence"/>
</dbReference>
<gene>
    <name evidence="2" type="ORF">ACFSUB_14180</name>
</gene>
<evidence type="ECO:0008006" key="4">
    <source>
        <dbReference type="Google" id="ProtNLM"/>
    </source>
</evidence>
<dbReference type="InterPro" id="IPR012337">
    <property type="entry name" value="RNaseH-like_sf"/>
</dbReference>
<protein>
    <recommendedName>
        <fullName evidence="4">Transposase</fullName>
    </recommendedName>
</protein>
<dbReference type="SUPFAM" id="SSF53098">
    <property type="entry name" value="Ribonuclease H-like"/>
    <property type="match status" value="1"/>
</dbReference>
<keyword evidence="1" id="KW-1133">Transmembrane helix</keyword>
<accession>A0ABW5T3M2</accession>
<comment type="caution">
    <text evidence="2">The sequence shown here is derived from an EMBL/GenBank/DDBJ whole genome shotgun (WGS) entry which is preliminary data.</text>
</comment>
<proteinExistence type="predicted"/>
<reference evidence="3" key="1">
    <citation type="journal article" date="2019" name="Int. J. Syst. Evol. Microbiol.">
        <title>The Global Catalogue of Microorganisms (GCM) 10K type strain sequencing project: providing services to taxonomists for standard genome sequencing and annotation.</title>
        <authorList>
            <consortium name="The Broad Institute Genomics Platform"/>
            <consortium name="The Broad Institute Genome Sequencing Center for Infectious Disease"/>
            <person name="Wu L."/>
            <person name="Ma J."/>
        </authorList>
    </citation>
    <scope>NUCLEOTIDE SEQUENCE [LARGE SCALE GENOMIC DNA]</scope>
    <source>
        <strain evidence="3">KCTC 33792</strain>
    </source>
</reference>
<dbReference type="EMBL" id="JBHUML010000005">
    <property type="protein sequence ID" value="MFD2706611.1"/>
    <property type="molecule type" value="Genomic_DNA"/>
</dbReference>
<organism evidence="2 3">
    <name type="scientific">Salibacterium lacus</name>
    <dbReference type="NCBI Taxonomy" id="1898109"/>
    <lineage>
        <taxon>Bacteria</taxon>
        <taxon>Bacillati</taxon>
        <taxon>Bacillota</taxon>
        <taxon>Bacilli</taxon>
        <taxon>Bacillales</taxon>
        <taxon>Bacillaceae</taxon>
    </lineage>
</organism>
<name>A0ABW5T3M2_9BACI</name>
<keyword evidence="1" id="KW-0812">Transmembrane</keyword>
<evidence type="ECO:0000256" key="1">
    <source>
        <dbReference type="SAM" id="Phobius"/>
    </source>
</evidence>
<evidence type="ECO:0000313" key="3">
    <source>
        <dbReference type="Proteomes" id="UP001597520"/>
    </source>
</evidence>
<evidence type="ECO:0000313" key="2">
    <source>
        <dbReference type="EMBL" id="MFD2706611.1"/>
    </source>
</evidence>
<sequence>MPTFIGNAGRLNFFRWTKQHLNIPTLFGTTPNAVFHQLYAALITYILLRWLYQRTSKGEVMETLSFISFTRHFLAQSLPIDWLSEMAASLKRWRQAHGTNMLNGG</sequence>
<keyword evidence="3" id="KW-1185">Reference proteome</keyword>